<feature type="compositionally biased region" description="Basic residues" evidence="5">
    <location>
        <begin position="46"/>
        <end position="59"/>
    </location>
</feature>
<name>A0ABD3WLQ9_SINWO</name>
<accession>A0ABD3WLQ9</accession>
<proteinExistence type="inferred from homology"/>
<dbReference type="Gene3D" id="2.60.40.1170">
    <property type="entry name" value="Mu homology domain, subdomain B"/>
    <property type="match status" value="1"/>
</dbReference>
<evidence type="ECO:0000256" key="5">
    <source>
        <dbReference type="SAM" id="MobiDB-lite"/>
    </source>
</evidence>
<feature type="domain" description="MHD" evidence="7">
    <location>
        <begin position="1029"/>
        <end position="1342"/>
    </location>
</feature>
<evidence type="ECO:0000256" key="3">
    <source>
        <dbReference type="ARBA" id="ARBA00022490"/>
    </source>
</evidence>
<dbReference type="EMBL" id="JBJQND010000006">
    <property type="protein sequence ID" value="KAL3873445.1"/>
    <property type="molecule type" value="Genomic_DNA"/>
</dbReference>
<feature type="region of interest" description="Disordered" evidence="5">
    <location>
        <begin position="722"/>
        <end position="758"/>
    </location>
</feature>
<feature type="region of interest" description="Disordered" evidence="5">
    <location>
        <begin position="839"/>
        <end position="862"/>
    </location>
</feature>
<dbReference type="PROSITE" id="PS51072">
    <property type="entry name" value="MHD"/>
    <property type="match status" value="1"/>
</dbReference>
<protein>
    <submittedName>
        <fullName evidence="8">Uncharacterized protein</fullName>
    </submittedName>
</protein>
<feature type="compositionally biased region" description="Polar residues" evidence="5">
    <location>
        <begin position="738"/>
        <end position="751"/>
    </location>
</feature>
<comment type="similarity">
    <text evidence="2">Belongs to the Stoned B family.</text>
</comment>
<dbReference type="PANTHER" id="PTHR10529">
    <property type="entry name" value="AP COMPLEX SUBUNIT MU"/>
    <property type="match status" value="1"/>
</dbReference>
<feature type="compositionally biased region" description="Basic and acidic residues" evidence="5">
    <location>
        <begin position="508"/>
        <end position="519"/>
    </location>
</feature>
<keyword evidence="4" id="KW-0254">Endocytosis</keyword>
<organism evidence="8 9">
    <name type="scientific">Sinanodonta woodiana</name>
    <name type="common">Chinese pond mussel</name>
    <name type="synonym">Anodonta woodiana</name>
    <dbReference type="NCBI Taxonomy" id="1069815"/>
    <lineage>
        <taxon>Eukaryota</taxon>
        <taxon>Metazoa</taxon>
        <taxon>Spiralia</taxon>
        <taxon>Lophotrochozoa</taxon>
        <taxon>Mollusca</taxon>
        <taxon>Bivalvia</taxon>
        <taxon>Autobranchia</taxon>
        <taxon>Heteroconchia</taxon>
        <taxon>Palaeoheterodonta</taxon>
        <taxon>Unionida</taxon>
        <taxon>Unionoidea</taxon>
        <taxon>Unionidae</taxon>
        <taxon>Unioninae</taxon>
        <taxon>Sinanodonta</taxon>
    </lineage>
</organism>
<dbReference type="Proteomes" id="UP001634394">
    <property type="component" value="Unassembled WGS sequence"/>
</dbReference>
<feature type="compositionally biased region" description="Polar residues" evidence="5">
    <location>
        <begin position="1"/>
        <end position="20"/>
    </location>
</feature>
<feature type="region of interest" description="Disordered" evidence="5">
    <location>
        <begin position="131"/>
        <end position="159"/>
    </location>
</feature>
<dbReference type="PROSITE" id="PS51070">
    <property type="entry name" value="SHD"/>
    <property type="match status" value="1"/>
</dbReference>
<dbReference type="InterPro" id="IPR050431">
    <property type="entry name" value="Adaptor_comp_med_subunit"/>
</dbReference>
<feature type="compositionally biased region" description="Basic and acidic residues" evidence="5">
    <location>
        <begin position="26"/>
        <end position="38"/>
    </location>
</feature>
<feature type="region of interest" description="Disordered" evidence="5">
    <location>
        <begin position="787"/>
        <end position="827"/>
    </location>
</feature>
<dbReference type="SUPFAM" id="SSF49447">
    <property type="entry name" value="Second domain of Mu2 adaptin subunit (ap50) of ap2 adaptor"/>
    <property type="match status" value="1"/>
</dbReference>
<comment type="caution">
    <text evidence="8">The sequence shown here is derived from an EMBL/GenBank/DDBJ whole genome shotgun (WGS) entry which is preliminary data.</text>
</comment>
<sequence>MSTGSFDDSSNLVVTLSSPTNEEKEEVFSHTSEKESQVHHSISAPKKSKGFRFFKRVKSPLKSPIKSPLKSPFKSHSKSTSKSPSKSPSTENLTEEFTSLDQRLKEKTSEEWQAFHEMQERIKQTVLKTQTSLSKYSGDSSASGDSEYTDSPKKSGLAKWADFDDNSTLTLEELDNSKLNPTINISWTSSDIDNAVEQNYVEKPGGFCCLETIPGVSPPISPGPPVNSRSSSMENLVSDEAHGIKTRMADVAEIDLLGLSVDDSQSDSWTDGNTMSLNQDLLSLTGDNHAPDESKPSGFSSSFTQDTFIMEASGGKISVGDTEKTQSLEGYSYSIPSVKSQSHKMSQSTPFDQVQDFSSLGGVVELFGNNSNQTKAGSLRTSDVMSSYVDEFLDLGKDSSGSSPHLSSSLGIHFETDSRPALSGTMPVVSSTFSTLSYGQPAVSRSTVEQDIMAKIIRNSPSRALTSLPKQTQEAVPKKLNEPFGFVATEISKRLDHGATADSQNRANRKESQEHESKSAARVNHTSKDSVYKNTFFKDDTESVQGADFIAAFNDDPFKTDISDTASEAHVADALFGDVWDSNTVGKNADVEVESEFSDLDKAWEALNQNKSKLQNTAWDISNSTVDSIQVESIKNPFQDDFSAMENITVDTSAFIDSDVPFSVQNNALNPFLSGDFIDSSQALPPGTSNPFLEFSNEFVDYKTEVSDFDKIFGRSAEESHWEDAAPAMDDDFDPFRVSSSQEKPPRTTTAPDDMDLFAGFSRTNDRETVRSSGDSKDFMLEIKPALETGDVFKEPPQPLKPPPRLSRSPKPPRENPFDRDSPPEENFAKFEIMDIEKSKEPLKSISTTSTYSSSEEEENIEPLEDFHPKFEKEGWKIMLRYPTKKKITGNRYWKNVFVKIEKQNEGSPIIKVYNEENEATPIQELVLQPCYSMSEMALQQYDHYGKIHTLKVQYVFYRERVGLRAERITPSFVRKPKATMILDHSPQVSELLKFGSLDRDELATFVIEVEDALMHLEAHREKTLTYNKDEVTVELWDEYKAEIGTDGKVLSQKARVRIFVLAFVTGMPTCQIGINDKRRRGKEVVGRHDIIPIKTEEWIKLENVEFHCSVDGAEFERSNNILFRPLDGCQFELIRYRVRPRSNKELPLQLTIQQIVKDRRVEIRCDLLVTGYHAYSKKHGQFPCEDIEVHFTIPEPWIYLLRYERRFGYGSIKSATRKPGKIKGLERLTMMAQGTITPALMEADVGVAKYEHVYRAVVWRIARLPERSHGAYKSHLFKLKLELGPHDIIPATFQESTDVYFTMPCSTVSQSQIRSVSVQNPNPPEKWVRYIAKYHYKVQISHLKEFPENVPFDEGIIKEVTKKGSEEKDDSNEEEEEEEEENKHVVDSDDSSD</sequence>
<evidence type="ECO:0000313" key="9">
    <source>
        <dbReference type="Proteomes" id="UP001634394"/>
    </source>
</evidence>
<dbReference type="FunFam" id="2.60.40.1170:FF:000022">
    <property type="entry name" value="AP-1 complex subunit mu"/>
    <property type="match status" value="1"/>
</dbReference>
<dbReference type="InterPro" id="IPR028565">
    <property type="entry name" value="MHD"/>
</dbReference>
<feature type="compositionally biased region" description="Polar residues" evidence="5">
    <location>
        <begin position="131"/>
        <end position="146"/>
    </location>
</feature>
<reference evidence="8 9" key="1">
    <citation type="submission" date="2024-11" db="EMBL/GenBank/DDBJ databases">
        <title>Chromosome-level genome assembly of the freshwater bivalve Anodonta woodiana.</title>
        <authorList>
            <person name="Chen X."/>
        </authorList>
    </citation>
    <scope>NUCLEOTIDE SEQUENCE [LARGE SCALE GENOMIC DNA]</scope>
    <source>
        <strain evidence="8">MN2024</strain>
        <tissue evidence="8">Gills</tissue>
    </source>
</reference>
<feature type="compositionally biased region" description="Basic and acidic residues" evidence="5">
    <location>
        <begin position="812"/>
        <end position="827"/>
    </location>
</feature>
<gene>
    <name evidence="8" type="ORF">ACJMK2_036561</name>
</gene>
<feature type="compositionally biased region" description="Basic and acidic residues" evidence="5">
    <location>
        <begin position="1358"/>
        <end position="1367"/>
    </location>
</feature>
<evidence type="ECO:0000313" key="8">
    <source>
        <dbReference type="EMBL" id="KAL3873445.1"/>
    </source>
</evidence>
<evidence type="ECO:0000256" key="1">
    <source>
        <dbReference type="ARBA" id="ARBA00004496"/>
    </source>
</evidence>
<feature type="compositionally biased region" description="Polar residues" evidence="5">
    <location>
        <begin position="90"/>
        <end position="101"/>
    </location>
</feature>
<keyword evidence="9" id="KW-1185">Reference proteome</keyword>
<feature type="region of interest" description="Disordered" evidence="5">
    <location>
        <begin position="1358"/>
        <end position="1394"/>
    </location>
</feature>
<dbReference type="Pfam" id="PF00928">
    <property type="entry name" value="Adap_comp_sub"/>
    <property type="match status" value="1"/>
</dbReference>
<feature type="region of interest" description="Disordered" evidence="5">
    <location>
        <begin position="496"/>
        <end position="525"/>
    </location>
</feature>
<keyword evidence="3" id="KW-0963">Cytoplasm</keyword>
<dbReference type="InterPro" id="IPR036168">
    <property type="entry name" value="AP2_Mu_C_sf"/>
</dbReference>
<feature type="compositionally biased region" description="Basic and acidic residues" evidence="5">
    <location>
        <begin position="102"/>
        <end position="112"/>
    </location>
</feature>
<dbReference type="InterPro" id="IPR012320">
    <property type="entry name" value="SHD_dom"/>
</dbReference>
<evidence type="ECO:0000256" key="4">
    <source>
        <dbReference type="ARBA" id="ARBA00022583"/>
    </source>
</evidence>
<feature type="domain" description="SHD" evidence="6">
    <location>
        <begin position="875"/>
        <end position="1025"/>
    </location>
</feature>
<feature type="compositionally biased region" description="Acidic residues" evidence="5">
    <location>
        <begin position="1368"/>
        <end position="1381"/>
    </location>
</feature>
<evidence type="ECO:0000256" key="2">
    <source>
        <dbReference type="ARBA" id="ARBA00005579"/>
    </source>
</evidence>
<evidence type="ECO:0000259" key="7">
    <source>
        <dbReference type="PROSITE" id="PS51072"/>
    </source>
</evidence>
<feature type="compositionally biased region" description="Pro residues" evidence="5">
    <location>
        <begin position="796"/>
        <end position="805"/>
    </location>
</feature>
<feature type="region of interest" description="Disordered" evidence="5">
    <location>
        <begin position="1"/>
        <end position="112"/>
    </location>
</feature>
<evidence type="ECO:0000259" key="6">
    <source>
        <dbReference type="PROSITE" id="PS51070"/>
    </source>
</evidence>
<comment type="subcellular location">
    <subcellularLocation>
        <location evidence="1">Cytoplasm</location>
    </subcellularLocation>
</comment>
<dbReference type="GO" id="GO:0006897">
    <property type="term" value="P:endocytosis"/>
    <property type="evidence" value="ECO:0007669"/>
    <property type="project" value="UniProtKB-KW"/>
</dbReference>
<feature type="compositionally biased region" description="Low complexity" evidence="5">
    <location>
        <begin position="845"/>
        <end position="854"/>
    </location>
</feature>
<dbReference type="GO" id="GO:0005737">
    <property type="term" value="C:cytoplasm"/>
    <property type="evidence" value="ECO:0007669"/>
    <property type="project" value="UniProtKB-SubCell"/>
</dbReference>
<feature type="compositionally biased region" description="Low complexity" evidence="5">
    <location>
        <begin position="80"/>
        <end position="89"/>
    </location>
</feature>